<proteinExistence type="predicted"/>
<dbReference type="Proteomes" id="UP000238701">
    <property type="component" value="Unassembled WGS sequence"/>
</dbReference>
<evidence type="ECO:0000313" key="2">
    <source>
        <dbReference type="Proteomes" id="UP000238701"/>
    </source>
</evidence>
<name>A0A2U3JZD9_9BACT</name>
<protein>
    <submittedName>
        <fullName evidence="1">Periplasmic protein cpxP</fullName>
    </submittedName>
</protein>
<gene>
    <name evidence="1" type="ORF">SBA1_110001</name>
</gene>
<evidence type="ECO:0000313" key="1">
    <source>
        <dbReference type="EMBL" id="SPF32794.1"/>
    </source>
</evidence>
<accession>A0A2U3JZD9</accession>
<dbReference type="Gene3D" id="1.20.120.1490">
    <property type="match status" value="1"/>
</dbReference>
<sequence length="53" mass="6334">MEVELTVQRTRIHNELFQVLTTDQQAKMKEFEARREARMQKHMQEAPPAPPEQ</sequence>
<organism evidence="1 2">
    <name type="scientific">Candidatus Sulfotelmatobacter kueseliae</name>
    <dbReference type="NCBI Taxonomy" id="2042962"/>
    <lineage>
        <taxon>Bacteria</taxon>
        <taxon>Pseudomonadati</taxon>
        <taxon>Acidobacteriota</taxon>
        <taxon>Terriglobia</taxon>
        <taxon>Terriglobales</taxon>
        <taxon>Candidatus Korobacteraceae</taxon>
        <taxon>Candidatus Sulfotelmatobacter</taxon>
    </lineage>
</organism>
<dbReference type="AlphaFoldDB" id="A0A2U3JZD9"/>
<reference evidence="2" key="1">
    <citation type="submission" date="2018-02" db="EMBL/GenBank/DDBJ databases">
        <authorList>
            <person name="Hausmann B."/>
        </authorList>
    </citation>
    <scope>NUCLEOTIDE SEQUENCE [LARGE SCALE GENOMIC DNA]</scope>
    <source>
        <strain evidence="2">Peat soil MAG SbA1</strain>
    </source>
</reference>
<dbReference type="EMBL" id="OMOD01000013">
    <property type="protein sequence ID" value="SPF32794.1"/>
    <property type="molecule type" value="Genomic_DNA"/>
</dbReference>